<reference evidence="3 4" key="1">
    <citation type="submission" date="2020-07" db="EMBL/GenBank/DDBJ databases">
        <title>Sequencing the genomes of 1000 actinobacteria strains.</title>
        <authorList>
            <person name="Klenk H.-P."/>
        </authorList>
    </citation>
    <scope>NUCLEOTIDE SEQUENCE [LARGE SCALE GENOMIC DNA]</scope>
    <source>
        <strain evidence="3 4">DSM 104006</strain>
    </source>
</reference>
<proteinExistence type="inferred from homology"/>
<comment type="function">
    <text evidence="2">Required for maturation of urease via the functional incorporation of the urease nickel metallocenter.</text>
</comment>
<dbReference type="EMBL" id="JACCFK010000001">
    <property type="protein sequence ID" value="NYI89255.1"/>
    <property type="molecule type" value="Genomic_DNA"/>
</dbReference>
<dbReference type="GO" id="GO:0005737">
    <property type="term" value="C:cytoplasm"/>
    <property type="evidence" value="ECO:0007669"/>
    <property type="project" value="UniProtKB-SubCell"/>
</dbReference>
<dbReference type="AlphaFoldDB" id="A0A853B355"/>
<dbReference type="Pfam" id="PF01774">
    <property type="entry name" value="UreD"/>
    <property type="match status" value="1"/>
</dbReference>
<comment type="caution">
    <text evidence="3">The sequence shown here is derived from an EMBL/GenBank/DDBJ whole genome shotgun (WGS) entry which is preliminary data.</text>
</comment>
<evidence type="ECO:0000256" key="2">
    <source>
        <dbReference type="HAMAP-Rule" id="MF_01384"/>
    </source>
</evidence>
<evidence type="ECO:0000313" key="4">
    <source>
        <dbReference type="Proteomes" id="UP000549616"/>
    </source>
</evidence>
<dbReference type="HAMAP" id="MF_01384">
    <property type="entry name" value="UreD"/>
    <property type="match status" value="1"/>
</dbReference>
<evidence type="ECO:0000256" key="1">
    <source>
        <dbReference type="ARBA" id="ARBA00023186"/>
    </source>
</evidence>
<accession>A0A853B355</accession>
<organism evidence="3 4">
    <name type="scientific">Amycolatopsis endophytica</name>
    <dbReference type="NCBI Taxonomy" id="860233"/>
    <lineage>
        <taxon>Bacteria</taxon>
        <taxon>Bacillati</taxon>
        <taxon>Actinomycetota</taxon>
        <taxon>Actinomycetes</taxon>
        <taxon>Pseudonocardiales</taxon>
        <taxon>Pseudonocardiaceae</taxon>
        <taxon>Amycolatopsis</taxon>
    </lineage>
</organism>
<dbReference type="InterPro" id="IPR002669">
    <property type="entry name" value="UreD"/>
</dbReference>
<comment type="similarity">
    <text evidence="2">Belongs to the UreD family.</text>
</comment>
<comment type="subunit">
    <text evidence="2">UreD, UreF and UreG form a complex that acts as a GTP-hydrolysis-dependent molecular chaperone, activating the urease apoprotein by helping to assemble the nickel containing metallocenter of UreC. The UreE protein probably delivers the nickel.</text>
</comment>
<keyword evidence="1 2" id="KW-0143">Chaperone</keyword>
<dbReference type="Proteomes" id="UP000549616">
    <property type="component" value="Unassembled WGS sequence"/>
</dbReference>
<comment type="subcellular location">
    <subcellularLocation>
        <location evidence="2">Cytoplasm</location>
    </subcellularLocation>
</comment>
<dbReference type="RefSeq" id="WP_179773435.1">
    <property type="nucleotide sequence ID" value="NZ_JACCFK010000001.1"/>
</dbReference>
<sequence length="234" mass="23780">MKAHARLVAEVADGRTVLRELRSMAPLTLVPRRGAGPARVHLVSSATSPLGGDELVLEVFVGPGADLRLSGVAATLALPGPGGADSTSSVRVEVAGSLEYLPEPTVVTARARHTAELVATLDEGARFRTREVLVLGRAGEAPGRFTTSQRVTLGGRPVLDQTLTVGDPALDASLAVLAGHRVLATELLVGGSTVGAASGDWWAVTPLPGGGGLTTALASDAVTAEALLRKAPRG</sequence>
<protein>
    <recommendedName>
        <fullName evidence="2">Urease accessory protein UreD</fullName>
    </recommendedName>
</protein>
<evidence type="ECO:0000313" key="3">
    <source>
        <dbReference type="EMBL" id="NYI89255.1"/>
    </source>
</evidence>
<name>A0A853B355_9PSEU</name>
<gene>
    <name evidence="2" type="primary">ureD</name>
    <name evidence="3" type="ORF">HNR02_002578</name>
</gene>
<dbReference type="GO" id="GO:0016151">
    <property type="term" value="F:nickel cation binding"/>
    <property type="evidence" value="ECO:0007669"/>
    <property type="project" value="UniProtKB-UniRule"/>
</dbReference>
<keyword evidence="2" id="KW-0963">Cytoplasm</keyword>
<keyword evidence="2" id="KW-0996">Nickel insertion</keyword>
<keyword evidence="4" id="KW-1185">Reference proteome</keyword>